<feature type="domain" description="DUF2520" evidence="2">
    <location>
        <begin position="167"/>
        <end position="291"/>
    </location>
</feature>
<dbReference type="InterPro" id="IPR036291">
    <property type="entry name" value="NAD(P)-bd_dom_sf"/>
</dbReference>
<dbReference type="InterPro" id="IPR037108">
    <property type="entry name" value="TM1727-like_C_sf"/>
</dbReference>
<dbReference type="InterPro" id="IPR018931">
    <property type="entry name" value="DUF2520"/>
</dbReference>
<organism evidence="3 4">
    <name type="scientific">Thermodesulfitimonas autotrophica</name>
    <dbReference type="NCBI Taxonomy" id="1894989"/>
    <lineage>
        <taxon>Bacteria</taxon>
        <taxon>Bacillati</taxon>
        <taxon>Bacillota</taxon>
        <taxon>Clostridia</taxon>
        <taxon>Thermoanaerobacterales</taxon>
        <taxon>Thermoanaerobacteraceae</taxon>
        <taxon>Thermodesulfitimonas</taxon>
    </lineage>
</organism>
<dbReference type="InterPro" id="IPR008927">
    <property type="entry name" value="6-PGluconate_DH-like_C_sf"/>
</dbReference>
<dbReference type="Proteomes" id="UP000282654">
    <property type="component" value="Unassembled WGS sequence"/>
</dbReference>
<accession>A0A3N5AXC5</accession>
<evidence type="ECO:0000313" key="3">
    <source>
        <dbReference type="EMBL" id="RPF49679.1"/>
    </source>
</evidence>
<dbReference type="Pfam" id="PF10727">
    <property type="entry name" value="Rossmann-like"/>
    <property type="match status" value="1"/>
</dbReference>
<keyword evidence="4" id="KW-1185">Reference proteome</keyword>
<comment type="caution">
    <text evidence="3">The sequence shown here is derived from an EMBL/GenBank/DDBJ whole genome shotgun (WGS) entry which is preliminary data.</text>
</comment>
<dbReference type="PANTHER" id="PTHR40459">
    <property type="entry name" value="CONSERVED HYPOTHETICAL ALANINE AND LEUCINE RICH PROTEIN"/>
    <property type="match status" value="1"/>
</dbReference>
<evidence type="ECO:0000259" key="1">
    <source>
        <dbReference type="Pfam" id="PF10727"/>
    </source>
</evidence>
<evidence type="ECO:0000259" key="2">
    <source>
        <dbReference type="Pfam" id="PF10728"/>
    </source>
</evidence>
<dbReference type="SUPFAM" id="SSF48179">
    <property type="entry name" value="6-phosphogluconate dehydrogenase C-terminal domain-like"/>
    <property type="match status" value="1"/>
</dbReference>
<evidence type="ECO:0000313" key="4">
    <source>
        <dbReference type="Proteomes" id="UP000282654"/>
    </source>
</evidence>
<reference evidence="3 4" key="1">
    <citation type="submission" date="2018-11" db="EMBL/GenBank/DDBJ databases">
        <title>Genomic Encyclopedia of Type Strains, Phase IV (KMG-IV): sequencing the most valuable type-strain genomes for metagenomic binning, comparative biology and taxonomic classification.</title>
        <authorList>
            <person name="Goeker M."/>
        </authorList>
    </citation>
    <scope>NUCLEOTIDE SEQUENCE [LARGE SCALE GENOMIC DNA]</scope>
    <source>
        <strain evidence="3 4">DSM 102936</strain>
    </source>
</reference>
<dbReference type="EMBL" id="RKRE01000001">
    <property type="protein sequence ID" value="RPF49679.1"/>
    <property type="molecule type" value="Genomic_DNA"/>
</dbReference>
<dbReference type="Pfam" id="PF10728">
    <property type="entry name" value="DUF2520"/>
    <property type="match status" value="1"/>
</dbReference>
<dbReference type="AlphaFoldDB" id="A0A3N5AXC5"/>
<dbReference type="SUPFAM" id="SSF51735">
    <property type="entry name" value="NAD(P)-binding Rossmann-fold domains"/>
    <property type="match status" value="1"/>
</dbReference>
<sequence length="317" mass="33423">MEPLRTETGGRQLSPFGHRVREVFVFQGVTVLLPKVAVIGAGKVGTAFALRLQEKGYPVVAVASRTPAAAARLAEKTGARVLANAAAAREGDLVWITTPDGLIGAVAAEIFAGGGFRPGQFVGHASGALPAAILEPARRAGAVIFSLHPLQSFASPELAVTRLPGSCFTFEGDAAALPLARRLVDDLGGEFFAIAPEAKPLYHAAACVASNYLVTLLDFFLALARRAGFPEEKIFPAFLPLIQGTLQNVGAVGPVAGLTGPIARGDVETIRRHKEAMTAAEWEFYRLLGLYTVDLAAEKGLREEDAAVLKKIFGEVK</sequence>
<name>A0A3N5AXC5_9THEO</name>
<dbReference type="InterPro" id="IPR019665">
    <property type="entry name" value="OxRdtase/DH_put_Rossmann_dom"/>
</dbReference>
<feature type="domain" description="Putative oxidoreductase/dehydrogenase Rossmann-like" evidence="1">
    <location>
        <begin position="35"/>
        <end position="149"/>
    </location>
</feature>
<proteinExistence type="predicted"/>
<dbReference type="PANTHER" id="PTHR40459:SF1">
    <property type="entry name" value="CONSERVED HYPOTHETICAL ALANINE AND LEUCINE RICH PROTEIN"/>
    <property type="match status" value="1"/>
</dbReference>
<protein>
    <submittedName>
        <fullName evidence="3">Putative short-subunit dehydrogenase-like oxidoreductase (DUF2520 family)</fullName>
    </submittedName>
</protein>
<gene>
    <name evidence="3" type="ORF">EDD75_0499</name>
</gene>
<dbReference type="Gene3D" id="3.40.50.720">
    <property type="entry name" value="NAD(P)-binding Rossmann-like Domain"/>
    <property type="match status" value="1"/>
</dbReference>
<dbReference type="Gene3D" id="1.10.1040.20">
    <property type="entry name" value="ProC-like, C-terminal domain"/>
    <property type="match status" value="1"/>
</dbReference>